<sequence>MSAEEQRIRRELEMDVEKELAAEIKGEICNLSLRLIQLYQQQKEREDREFSQNKAPSEAKINIKVEGGTKVEIEETEKNVRKICAKPKSSKAETYVPKTSILSKEITRRQISDSRKKFDWVKTLRSGTSSVASHQPKKTARMWDDSVQIVGVRTKCMLRRR</sequence>
<dbReference type="EMBL" id="CP093343">
    <property type="protein sequence ID" value="WOG84480.1"/>
    <property type="molecule type" value="Genomic_DNA"/>
</dbReference>
<name>A0A166I6F5_DAUCS</name>
<evidence type="ECO:0000313" key="1">
    <source>
        <dbReference type="EMBL" id="WOG84480.1"/>
    </source>
</evidence>
<gene>
    <name evidence="1" type="ORF">DCAR_0103663</name>
</gene>
<dbReference type="OMA" id="HRLYQHK"/>
<dbReference type="AlphaFoldDB" id="A0A166I6F5"/>
<dbReference type="Gramene" id="KZN10798">
    <property type="protein sequence ID" value="KZN10798"/>
    <property type="gene ID" value="DCAR_003454"/>
</dbReference>
<protein>
    <submittedName>
        <fullName evidence="1">Uncharacterized protein</fullName>
    </submittedName>
</protein>
<accession>A0A166I6F5</accession>
<keyword evidence="2" id="KW-1185">Reference proteome</keyword>
<proteinExistence type="predicted"/>
<dbReference type="Proteomes" id="UP000077755">
    <property type="component" value="Chromosome 1"/>
</dbReference>
<organism evidence="1 2">
    <name type="scientific">Daucus carota subsp. sativus</name>
    <name type="common">Carrot</name>
    <dbReference type="NCBI Taxonomy" id="79200"/>
    <lineage>
        <taxon>Eukaryota</taxon>
        <taxon>Viridiplantae</taxon>
        <taxon>Streptophyta</taxon>
        <taxon>Embryophyta</taxon>
        <taxon>Tracheophyta</taxon>
        <taxon>Spermatophyta</taxon>
        <taxon>Magnoliopsida</taxon>
        <taxon>eudicotyledons</taxon>
        <taxon>Gunneridae</taxon>
        <taxon>Pentapetalae</taxon>
        <taxon>asterids</taxon>
        <taxon>campanulids</taxon>
        <taxon>Apiales</taxon>
        <taxon>Apiaceae</taxon>
        <taxon>Apioideae</taxon>
        <taxon>Scandiceae</taxon>
        <taxon>Daucinae</taxon>
        <taxon>Daucus</taxon>
        <taxon>Daucus sect. Daucus</taxon>
    </lineage>
</organism>
<reference evidence="1" key="2">
    <citation type="submission" date="2022-03" db="EMBL/GenBank/DDBJ databases">
        <title>Draft title - Genomic analysis of global carrot germplasm unveils the trajectory of domestication and the origin of high carotenoid orange carrot.</title>
        <authorList>
            <person name="Iorizzo M."/>
            <person name="Ellison S."/>
            <person name="Senalik D."/>
            <person name="Macko-Podgorni A."/>
            <person name="Grzebelus D."/>
            <person name="Bostan H."/>
            <person name="Rolling W."/>
            <person name="Curaba J."/>
            <person name="Simon P."/>
        </authorList>
    </citation>
    <scope>NUCLEOTIDE SEQUENCE</scope>
    <source>
        <tissue evidence="1">Leaf</tissue>
    </source>
</reference>
<reference evidence="1" key="1">
    <citation type="journal article" date="2016" name="Nat. Genet.">
        <title>A high-quality carrot genome assembly provides new insights into carotenoid accumulation and asterid genome evolution.</title>
        <authorList>
            <person name="Iorizzo M."/>
            <person name="Ellison S."/>
            <person name="Senalik D."/>
            <person name="Zeng P."/>
            <person name="Satapoomin P."/>
            <person name="Huang J."/>
            <person name="Bowman M."/>
            <person name="Iovene M."/>
            <person name="Sanseverino W."/>
            <person name="Cavagnaro P."/>
            <person name="Yildiz M."/>
            <person name="Macko-Podgorni A."/>
            <person name="Moranska E."/>
            <person name="Grzebelus E."/>
            <person name="Grzebelus D."/>
            <person name="Ashrafi H."/>
            <person name="Zheng Z."/>
            <person name="Cheng S."/>
            <person name="Spooner D."/>
            <person name="Van Deynze A."/>
            <person name="Simon P."/>
        </authorList>
    </citation>
    <scope>NUCLEOTIDE SEQUENCE</scope>
    <source>
        <tissue evidence="1">Leaf</tissue>
    </source>
</reference>
<evidence type="ECO:0000313" key="2">
    <source>
        <dbReference type="Proteomes" id="UP000077755"/>
    </source>
</evidence>